<name>A0A3B0ZIW0_9ZZZZ</name>
<sequence length="330" mass="35796">MDTFLNTVRNQGLKFLGIKKAASIISIFLLSLMLVSCGGGSGPGDEGENSTASQSSFGQSSYNAVAGEDTVSNSALQTKSVLTTTPVDWCQAANTLLCENFEWSSSLAYQASKQDWQLKGWQFNGRSLSGNNCDLVGTNDSQCALKWVQTSDTELNSLQTASYVFAEYGSTYNKIELSWAAQWSANWAWDETSNPHVSLNMTDLNASQTPFISLGFDLAGFVEVVIVEDKNCGRNKRIIKSDKAIVLNNTERAQWSRLQLTVEINDSRDNAGNNDTVQLSVNNEVVLSVSDVDLSCAATANTLTYLSNSATPNSKTEQAALIDNVLLTLQ</sequence>
<keyword evidence="1" id="KW-1133">Transmembrane helix</keyword>
<dbReference type="AlphaFoldDB" id="A0A3B0ZIW0"/>
<keyword evidence="1" id="KW-0812">Transmembrane</keyword>
<accession>A0A3B0ZIW0</accession>
<keyword evidence="1" id="KW-0472">Membrane</keyword>
<feature type="transmembrane region" description="Helical" evidence="1">
    <location>
        <begin position="21"/>
        <end position="41"/>
    </location>
</feature>
<evidence type="ECO:0000256" key="1">
    <source>
        <dbReference type="SAM" id="Phobius"/>
    </source>
</evidence>
<protein>
    <submittedName>
        <fullName evidence="2">Uncharacterized protein</fullName>
    </submittedName>
</protein>
<evidence type="ECO:0000313" key="2">
    <source>
        <dbReference type="EMBL" id="VAW91601.1"/>
    </source>
</evidence>
<organism evidence="2">
    <name type="scientific">hydrothermal vent metagenome</name>
    <dbReference type="NCBI Taxonomy" id="652676"/>
    <lineage>
        <taxon>unclassified sequences</taxon>
        <taxon>metagenomes</taxon>
        <taxon>ecological metagenomes</taxon>
    </lineage>
</organism>
<gene>
    <name evidence="2" type="ORF">MNBD_GAMMA23-1579</name>
</gene>
<dbReference type="EMBL" id="UOFT01000012">
    <property type="protein sequence ID" value="VAW91601.1"/>
    <property type="molecule type" value="Genomic_DNA"/>
</dbReference>
<reference evidence="2" key="1">
    <citation type="submission" date="2018-06" db="EMBL/GenBank/DDBJ databases">
        <authorList>
            <person name="Zhirakovskaya E."/>
        </authorList>
    </citation>
    <scope>NUCLEOTIDE SEQUENCE</scope>
</reference>
<proteinExistence type="predicted"/>